<evidence type="ECO:0000313" key="2">
    <source>
        <dbReference type="Proteomes" id="UP001597546"/>
    </source>
</evidence>
<dbReference type="SUPFAM" id="SSF48208">
    <property type="entry name" value="Six-hairpin glycosidases"/>
    <property type="match status" value="1"/>
</dbReference>
<gene>
    <name evidence="1" type="ORF">ACFSSE_10485</name>
</gene>
<name>A0ABW5TTJ1_9SPHI</name>
<comment type="caution">
    <text evidence="1">The sequence shown here is derived from an EMBL/GenBank/DDBJ whole genome shotgun (WGS) entry which is preliminary data.</text>
</comment>
<proteinExistence type="predicted"/>
<dbReference type="Gene3D" id="1.50.10.10">
    <property type="match status" value="1"/>
</dbReference>
<reference evidence="2" key="1">
    <citation type="journal article" date="2019" name="Int. J. Syst. Evol. Microbiol.">
        <title>The Global Catalogue of Microorganisms (GCM) 10K type strain sequencing project: providing services to taxonomists for standard genome sequencing and annotation.</title>
        <authorList>
            <consortium name="The Broad Institute Genomics Platform"/>
            <consortium name="The Broad Institute Genome Sequencing Center for Infectious Disease"/>
            <person name="Wu L."/>
            <person name="Ma J."/>
        </authorList>
    </citation>
    <scope>NUCLEOTIDE SEQUENCE [LARGE SCALE GENOMIC DNA]</scope>
    <source>
        <strain evidence="2">KCTC 42456</strain>
    </source>
</reference>
<keyword evidence="2" id="KW-1185">Reference proteome</keyword>
<dbReference type="RefSeq" id="WP_379044013.1">
    <property type="nucleotide sequence ID" value="NZ_JBHSKW010000034.1"/>
</dbReference>
<dbReference type="InterPro" id="IPR012341">
    <property type="entry name" value="6hp_glycosidase-like_sf"/>
</dbReference>
<dbReference type="EMBL" id="JBHULV010000030">
    <property type="protein sequence ID" value="MFD2732128.1"/>
    <property type="molecule type" value="Genomic_DNA"/>
</dbReference>
<organism evidence="1 2">
    <name type="scientific">Pedobacter alpinus</name>
    <dbReference type="NCBI Taxonomy" id="1590643"/>
    <lineage>
        <taxon>Bacteria</taxon>
        <taxon>Pseudomonadati</taxon>
        <taxon>Bacteroidota</taxon>
        <taxon>Sphingobacteriia</taxon>
        <taxon>Sphingobacteriales</taxon>
        <taxon>Sphingobacteriaceae</taxon>
        <taxon>Pedobacter</taxon>
    </lineage>
</organism>
<accession>A0ABW5TTJ1</accession>
<evidence type="ECO:0000313" key="1">
    <source>
        <dbReference type="EMBL" id="MFD2732128.1"/>
    </source>
</evidence>
<protein>
    <recommendedName>
        <fullName evidence="3">Glycoside hydrolase family 65</fullName>
    </recommendedName>
</protein>
<dbReference type="InterPro" id="IPR008928">
    <property type="entry name" value="6-hairpin_glycosidase_sf"/>
</dbReference>
<dbReference type="Proteomes" id="UP001597546">
    <property type="component" value="Unassembled WGS sequence"/>
</dbReference>
<sequence length="708" mass="80712">MKRTLVIFCLGLTIISAFAQKIDRKKLVERHSIVIEKVDSLSSLSLGNGQFAFTVDVTGLQSFPTFFAKGVPLGTQSEWGWDSFKDTVGYKQEESLKAYNQYGRQVTYAVQNSTTERNKNASNWFRQNSHRLQLGNLGFEFYNERGDVLTITDIKKIHQELNMFTGKITSVYEINGEKVSVITIGNQKQDGVLVEVESALIKKGQLKIKLKYPYPTGQWADFGNYYGEEEKHQTQIITQTNSSVKIKHQLDGTQYFTQLNWDGNAQIVEKKKHEFILSPDESKTSFQLSVIFAQKDEIDNSSFKSIAKVNQKTWKNFWESGAAVDFTGSTDERANELERRIVLSQYLTKIQCAGNYPPQETGLTYNSWFGKPHLEMHWWHSVHFALWGRANILQKSTDWYFKAMEGAKAIAKRQGFDGVRWQKMTDNEGAEVPSSVGAMLVWQQPHPITYAELLYRDKPTKAVLEKYKDIVFASADFMASFAHLNPKTNRYDLGPVLIPAQERFKAEQTFNPAYELAYWKWALQTAQNWRTRLGMPKNEKWEEVIDKIAPLPILNDVYLATESAQDSYTNPEFKTDHPSVLGAFGMLPQTGLVDSVIMKNTFNLIMKDWSWNETWGWDFPMTAMTAARLGMPEKAIDALLMPVTTNTYLPNGHNYQDGRLTIYLPGNGGLLTAIALMCGGWDGNQTKNVGFPKNGKWKVRSEGFSKFF</sequence>
<evidence type="ECO:0008006" key="3">
    <source>
        <dbReference type="Google" id="ProtNLM"/>
    </source>
</evidence>